<keyword evidence="1" id="KW-0812">Transmembrane</keyword>
<evidence type="ECO:0000313" key="2">
    <source>
        <dbReference type="EMBL" id="KEQ19150.1"/>
    </source>
</evidence>
<protein>
    <submittedName>
        <fullName evidence="2">Uncharacterized protein</fullName>
    </submittedName>
</protein>
<feature type="transmembrane region" description="Helical" evidence="1">
    <location>
        <begin position="87"/>
        <end position="112"/>
    </location>
</feature>
<keyword evidence="3" id="KW-1185">Reference proteome</keyword>
<name>A0A081NL27_9GAMM</name>
<sequence>MNSLGQKVFVTVLIVLTIRLVAADDQIEICISRQQLNTNIIQQQQNPIQAEQVAVFLGQQAANHVIPVLIHGTNMPNNQRTNYLGKIFVGTVLVASTIIILVGVGPLVWGAVDIGDGLEEKDDTGLITIGSSGLIIGILGITGSVIYLICKCR</sequence>
<proteinExistence type="predicted"/>
<dbReference type="RefSeq" id="WP_034832811.1">
    <property type="nucleotide sequence ID" value="NZ_JOKH01000001.1"/>
</dbReference>
<dbReference type="Proteomes" id="UP000028073">
    <property type="component" value="Unassembled WGS sequence"/>
</dbReference>
<keyword evidence="1" id="KW-1133">Transmembrane helix</keyword>
<evidence type="ECO:0000256" key="1">
    <source>
        <dbReference type="SAM" id="Phobius"/>
    </source>
</evidence>
<feature type="transmembrane region" description="Helical" evidence="1">
    <location>
        <begin position="124"/>
        <end position="149"/>
    </location>
</feature>
<comment type="caution">
    <text evidence="2">The sequence shown here is derived from an EMBL/GenBank/DDBJ whole genome shotgun (WGS) entry which is preliminary data.</text>
</comment>
<dbReference type="EMBL" id="JOKH01000001">
    <property type="protein sequence ID" value="KEQ19150.1"/>
    <property type="molecule type" value="Genomic_DNA"/>
</dbReference>
<gene>
    <name evidence="2" type="ORF">GZ78_03875</name>
</gene>
<organism evidence="2 3">
    <name type="scientific">Endozoicomonas numazuensis</name>
    <dbReference type="NCBI Taxonomy" id="1137799"/>
    <lineage>
        <taxon>Bacteria</taxon>
        <taxon>Pseudomonadati</taxon>
        <taxon>Pseudomonadota</taxon>
        <taxon>Gammaproteobacteria</taxon>
        <taxon>Oceanospirillales</taxon>
        <taxon>Endozoicomonadaceae</taxon>
        <taxon>Endozoicomonas</taxon>
    </lineage>
</organism>
<keyword evidence="1" id="KW-0472">Membrane</keyword>
<evidence type="ECO:0000313" key="3">
    <source>
        <dbReference type="Proteomes" id="UP000028073"/>
    </source>
</evidence>
<dbReference type="AlphaFoldDB" id="A0A081NL27"/>
<accession>A0A081NL27</accession>
<reference evidence="2 3" key="1">
    <citation type="submission" date="2014-06" db="EMBL/GenBank/DDBJ databases">
        <title>Whole Genome Sequences of Three Symbiotic Endozoicomonas Bacteria.</title>
        <authorList>
            <person name="Neave M.J."/>
            <person name="Apprill A."/>
            <person name="Voolstra C.R."/>
        </authorList>
    </citation>
    <scope>NUCLEOTIDE SEQUENCE [LARGE SCALE GENOMIC DNA]</scope>
    <source>
        <strain evidence="2 3">DSM 25634</strain>
    </source>
</reference>